<dbReference type="SUPFAM" id="SSF88688">
    <property type="entry name" value="Families 57/38 glycoside transferase middle domain"/>
    <property type="match status" value="1"/>
</dbReference>
<gene>
    <name evidence="4" type="ORF">UFOPK3444_00476</name>
</gene>
<protein>
    <submittedName>
        <fullName evidence="4">Unannotated protein</fullName>
    </submittedName>
</protein>
<dbReference type="Gene3D" id="3.20.110.10">
    <property type="entry name" value="Glycoside hydrolase 38, N terminal domain"/>
    <property type="match status" value="1"/>
</dbReference>
<reference evidence="4" key="1">
    <citation type="submission" date="2020-05" db="EMBL/GenBank/DDBJ databases">
        <authorList>
            <person name="Chiriac C."/>
            <person name="Salcher M."/>
            <person name="Ghai R."/>
            <person name="Kavagutti S V."/>
        </authorList>
    </citation>
    <scope>NUCLEOTIDE SEQUENCE</scope>
</reference>
<dbReference type="AlphaFoldDB" id="A0A6J7DAV7"/>
<dbReference type="EMBL" id="CAFBLU010000005">
    <property type="protein sequence ID" value="CAB4866368.1"/>
    <property type="molecule type" value="Genomic_DNA"/>
</dbReference>
<evidence type="ECO:0000256" key="1">
    <source>
        <dbReference type="ARBA" id="ARBA00006821"/>
    </source>
</evidence>
<dbReference type="PANTHER" id="PTHR41695:SF1">
    <property type="entry name" value="1,4-ALPHA-GLUCAN BRANCHING ENZYME TK1436"/>
    <property type="match status" value="1"/>
</dbReference>
<accession>A0A6J7DAV7</accession>
<dbReference type="SUPFAM" id="SSF88713">
    <property type="entry name" value="Glycoside hydrolase/deacetylase"/>
    <property type="match status" value="1"/>
</dbReference>
<name>A0A6J7DAV7_9ZZZZ</name>
<dbReference type="GO" id="GO:0005576">
    <property type="term" value="C:extracellular region"/>
    <property type="evidence" value="ECO:0007669"/>
    <property type="project" value="TreeGrafter"/>
</dbReference>
<sequence length="471" mass="51606">MTGRPPGRGGSLAIVLHTHMPFVLGHGTWPFGDEWLWEAIATSYLPLLDLLDAGAPLTLSVTPVLADQLESPDVYEQCRTFLRELRPMTHALDIEEAGKQGREDVAKALLVSAADYDNAADRWDEIGGDLVTAWGQHAVWTSSATHEVLPLAAVDGAVRMQLESGIASHRRRFSPWRGGFWMPECAHAPWMDRLLAEAGVHTTVVDWTDVLGKGGARNLVPHKSPEGPTFVPMDRELVDLVWADGGYPGGPAYRNHHGLTTHHHRAWANDGQAYDPARALEAARLDAQDFVDNVERRLSEAVGAGPSPLAVLAIDTELFGHWWHEGVIWLEAVIAEAEHRGLLIEKLDDAVERRRPVQIREDFPETTWGRNRTLETWSGPKSAEFAWRIRATELAIRAAGPDVASQETLRALMALEASDWAFLHDGGATGDYPAERAAGHLAALRGGVDSAVHDQLALLAPDLRSNALFAP</sequence>
<dbReference type="GO" id="GO:0003844">
    <property type="term" value="F:1,4-alpha-glucan branching enzyme activity"/>
    <property type="evidence" value="ECO:0007669"/>
    <property type="project" value="InterPro"/>
</dbReference>
<dbReference type="InterPro" id="IPR011330">
    <property type="entry name" value="Glyco_hydro/deAcase_b/a-brl"/>
</dbReference>
<dbReference type="InterPro" id="IPR028995">
    <property type="entry name" value="Glyco_hydro_57/38_cen_sf"/>
</dbReference>
<dbReference type="Gene3D" id="1.20.1430.10">
    <property type="entry name" value="Families 57/38 glycoside transferase, middle domain"/>
    <property type="match status" value="1"/>
</dbReference>
<comment type="similarity">
    <text evidence="1">Belongs to the glycosyl hydrolase 57 family.</text>
</comment>
<dbReference type="Pfam" id="PF03065">
    <property type="entry name" value="Glyco_hydro_57"/>
    <property type="match status" value="1"/>
</dbReference>
<dbReference type="InterPro" id="IPR004300">
    <property type="entry name" value="Glyco_hydro_57_N"/>
</dbReference>
<dbReference type="InterPro" id="IPR040042">
    <property type="entry name" value="Branching_enz_MT3115-like"/>
</dbReference>
<dbReference type="GO" id="GO:0030979">
    <property type="term" value="P:alpha-glucan biosynthetic process"/>
    <property type="evidence" value="ECO:0007669"/>
    <property type="project" value="InterPro"/>
</dbReference>
<organism evidence="4">
    <name type="scientific">freshwater metagenome</name>
    <dbReference type="NCBI Taxonomy" id="449393"/>
    <lineage>
        <taxon>unclassified sequences</taxon>
        <taxon>metagenomes</taxon>
        <taxon>ecological metagenomes</taxon>
    </lineage>
</organism>
<keyword evidence="2" id="KW-0119">Carbohydrate metabolism</keyword>
<dbReference type="InterPro" id="IPR037090">
    <property type="entry name" value="57_glycoside_trans_central"/>
</dbReference>
<proteinExistence type="inferred from homology"/>
<dbReference type="PANTHER" id="PTHR41695">
    <property type="entry name" value="1,4-ALPHA-GLUCAN BRANCHING ENZYME RV3031-RELATED"/>
    <property type="match status" value="1"/>
</dbReference>
<feature type="domain" description="Glycoside hydrolase family 57 N-terminal" evidence="3">
    <location>
        <begin position="135"/>
        <end position="357"/>
    </location>
</feature>
<evidence type="ECO:0000259" key="3">
    <source>
        <dbReference type="Pfam" id="PF03065"/>
    </source>
</evidence>
<dbReference type="InterPro" id="IPR027291">
    <property type="entry name" value="Glyco_hydro_38_N_sf"/>
</dbReference>
<evidence type="ECO:0000256" key="2">
    <source>
        <dbReference type="ARBA" id="ARBA00023277"/>
    </source>
</evidence>
<evidence type="ECO:0000313" key="4">
    <source>
        <dbReference type="EMBL" id="CAB4866368.1"/>
    </source>
</evidence>